<protein>
    <submittedName>
        <fullName evidence="1">Uncharacterized protein</fullName>
    </submittedName>
</protein>
<dbReference type="InterPro" id="IPR011990">
    <property type="entry name" value="TPR-like_helical_dom_sf"/>
</dbReference>
<name>A0A9Q1K689_9CARY</name>
<proteinExistence type="predicted"/>
<gene>
    <name evidence="1" type="ORF">Cgig2_003814</name>
</gene>
<evidence type="ECO:0000313" key="1">
    <source>
        <dbReference type="EMBL" id="KAJ8437185.1"/>
    </source>
</evidence>
<sequence length="159" mass="18158">MQVKEVFDDDVRNSTMEMEDARDAIRKSQLLKDGGNRFFRTKRYQMDIIRYDKYLQYLCAVVPVSNDDARLMDELGISLNINLAACWLMLCAYAVAREHCELMGRTEVATDSAAALASPVEVGCLSQLILYDGELDEFGRFSEPDLRIDERKKKCALVE</sequence>
<dbReference type="Proteomes" id="UP001153076">
    <property type="component" value="Unassembled WGS sequence"/>
</dbReference>
<dbReference type="SUPFAM" id="SSF48452">
    <property type="entry name" value="TPR-like"/>
    <property type="match status" value="1"/>
</dbReference>
<dbReference type="AlphaFoldDB" id="A0A9Q1K689"/>
<comment type="caution">
    <text evidence="1">The sequence shown here is derived from an EMBL/GenBank/DDBJ whole genome shotgun (WGS) entry which is preliminary data.</text>
</comment>
<evidence type="ECO:0000313" key="2">
    <source>
        <dbReference type="Proteomes" id="UP001153076"/>
    </source>
</evidence>
<reference evidence="1" key="1">
    <citation type="submission" date="2022-04" db="EMBL/GenBank/DDBJ databases">
        <title>Carnegiea gigantea Genome sequencing and assembly v2.</title>
        <authorList>
            <person name="Copetti D."/>
            <person name="Sanderson M.J."/>
            <person name="Burquez A."/>
            <person name="Wojciechowski M.F."/>
        </authorList>
    </citation>
    <scope>NUCLEOTIDE SEQUENCE</scope>
    <source>
        <strain evidence="1">SGP5-SGP5p</strain>
        <tissue evidence="1">Aerial part</tissue>
    </source>
</reference>
<dbReference type="OrthoDB" id="312915at2759"/>
<organism evidence="1 2">
    <name type="scientific">Carnegiea gigantea</name>
    <dbReference type="NCBI Taxonomy" id="171969"/>
    <lineage>
        <taxon>Eukaryota</taxon>
        <taxon>Viridiplantae</taxon>
        <taxon>Streptophyta</taxon>
        <taxon>Embryophyta</taxon>
        <taxon>Tracheophyta</taxon>
        <taxon>Spermatophyta</taxon>
        <taxon>Magnoliopsida</taxon>
        <taxon>eudicotyledons</taxon>
        <taxon>Gunneridae</taxon>
        <taxon>Pentapetalae</taxon>
        <taxon>Caryophyllales</taxon>
        <taxon>Cactineae</taxon>
        <taxon>Cactaceae</taxon>
        <taxon>Cactoideae</taxon>
        <taxon>Echinocereeae</taxon>
        <taxon>Carnegiea</taxon>
    </lineage>
</organism>
<dbReference type="EMBL" id="JAKOGI010000314">
    <property type="protein sequence ID" value="KAJ8437185.1"/>
    <property type="molecule type" value="Genomic_DNA"/>
</dbReference>
<accession>A0A9Q1K689</accession>
<dbReference type="Gene3D" id="1.25.40.10">
    <property type="entry name" value="Tetratricopeptide repeat domain"/>
    <property type="match status" value="1"/>
</dbReference>
<keyword evidence="2" id="KW-1185">Reference proteome</keyword>